<comment type="caution">
    <text evidence="1">The sequence shown here is derived from an EMBL/GenBank/DDBJ whole genome shotgun (WGS) entry which is preliminary data.</text>
</comment>
<evidence type="ECO:0000313" key="1">
    <source>
        <dbReference type="EMBL" id="KIX13907.1"/>
    </source>
</evidence>
<name>A0A0D2GG64_9BACT</name>
<gene>
    <name evidence="1" type="ORF">X474_12035</name>
</gene>
<evidence type="ECO:0008006" key="3">
    <source>
        <dbReference type="Google" id="ProtNLM"/>
    </source>
</evidence>
<dbReference type="EMBL" id="AZAC01000014">
    <property type="protein sequence ID" value="KIX13907.1"/>
    <property type="molecule type" value="Genomic_DNA"/>
</dbReference>
<accession>A0A0D2GG64</accession>
<proteinExistence type="predicted"/>
<dbReference type="RefSeq" id="WP_044348791.1">
    <property type="nucleotide sequence ID" value="NZ_AZAC01000014.1"/>
</dbReference>
<sequence>MSDHKSGTKNREKRLLREKQDRTGCVVATKTNAVLSLKCLGGFDAEMIIDSLPEQLAGIRGLDRFNLNIAGCSDFNNLALSALLVVLRQHAKGLEIVEINGLAPWAVARLARTPRHRLLSSNWQLCLENKSAVFYQETKMQAA</sequence>
<organism evidence="1 2">
    <name type="scientific">Dethiosulfatarculus sandiegensis</name>
    <dbReference type="NCBI Taxonomy" id="1429043"/>
    <lineage>
        <taxon>Bacteria</taxon>
        <taxon>Pseudomonadati</taxon>
        <taxon>Thermodesulfobacteriota</taxon>
        <taxon>Desulfarculia</taxon>
        <taxon>Desulfarculales</taxon>
        <taxon>Desulfarculaceae</taxon>
        <taxon>Dethiosulfatarculus</taxon>
    </lineage>
</organism>
<dbReference type="InParanoid" id="A0A0D2GG64"/>
<reference evidence="1 2" key="1">
    <citation type="submission" date="2013-11" db="EMBL/GenBank/DDBJ databases">
        <title>Metagenomic analysis of a methanogenic consortium involved in long chain n-alkane degradation.</title>
        <authorList>
            <person name="Davidova I.A."/>
            <person name="Callaghan A.V."/>
            <person name="Wawrik B."/>
            <person name="Pruitt S."/>
            <person name="Marks C."/>
            <person name="Duncan K.E."/>
            <person name="Suflita J.M."/>
        </authorList>
    </citation>
    <scope>NUCLEOTIDE SEQUENCE [LARGE SCALE GENOMIC DNA]</scope>
    <source>
        <strain evidence="1 2">SPR</strain>
    </source>
</reference>
<protein>
    <recommendedName>
        <fullName evidence="3">STAS domain-containing protein</fullName>
    </recommendedName>
</protein>
<keyword evidence="2" id="KW-1185">Reference proteome</keyword>
<dbReference type="Proteomes" id="UP000032233">
    <property type="component" value="Unassembled WGS sequence"/>
</dbReference>
<dbReference type="AlphaFoldDB" id="A0A0D2GG64"/>
<evidence type="ECO:0000313" key="2">
    <source>
        <dbReference type="Proteomes" id="UP000032233"/>
    </source>
</evidence>